<dbReference type="AlphaFoldDB" id="A0A814JGT0"/>
<comment type="caution">
    <text evidence="1">The sequence shown here is derived from an EMBL/GenBank/DDBJ whole genome shotgun (WGS) entry which is preliminary data.</text>
</comment>
<evidence type="ECO:0000313" key="2">
    <source>
        <dbReference type="Proteomes" id="UP000663828"/>
    </source>
</evidence>
<gene>
    <name evidence="1" type="ORF">XAT740_LOCUS14973</name>
</gene>
<organism evidence="1 2">
    <name type="scientific">Adineta ricciae</name>
    <name type="common">Rotifer</name>
    <dbReference type="NCBI Taxonomy" id="249248"/>
    <lineage>
        <taxon>Eukaryota</taxon>
        <taxon>Metazoa</taxon>
        <taxon>Spiralia</taxon>
        <taxon>Gnathifera</taxon>
        <taxon>Rotifera</taxon>
        <taxon>Eurotatoria</taxon>
        <taxon>Bdelloidea</taxon>
        <taxon>Adinetida</taxon>
        <taxon>Adinetidae</taxon>
        <taxon>Adineta</taxon>
    </lineage>
</organism>
<proteinExistence type="predicted"/>
<dbReference type="EMBL" id="CAJNOR010000913">
    <property type="protein sequence ID" value="CAF1035332.1"/>
    <property type="molecule type" value="Genomic_DNA"/>
</dbReference>
<keyword evidence="2" id="KW-1185">Reference proteome</keyword>
<sequence length="130" mass="14723">MGKTNKLFVDVDMALARTELLNTFDVYLRNDFSKLNLTNNTTSNDPNKSDSGLFQKIEESVKQLRNAEVHLTGATVNDGVPDNLCTSTEQLMMDIQTLHVQNYVLDETPSEKTRLVFCVLPKQEKSQLKQ</sequence>
<dbReference type="Proteomes" id="UP000663828">
    <property type="component" value="Unassembled WGS sequence"/>
</dbReference>
<evidence type="ECO:0000313" key="1">
    <source>
        <dbReference type="EMBL" id="CAF1035332.1"/>
    </source>
</evidence>
<reference evidence="1" key="1">
    <citation type="submission" date="2021-02" db="EMBL/GenBank/DDBJ databases">
        <authorList>
            <person name="Nowell W R."/>
        </authorList>
    </citation>
    <scope>NUCLEOTIDE SEQUENCE</scope>
</reference>
<name>A0A814JGT0_ADIRI</name>
<accession>A0A814JGT0</accession>
<protein>
    <submittedName>
        <fullName evidence="1">Uncharacterized protein</fullName>
    </submittedName>
</protein>